<protein>
    <recommendedName>
        <fullName evidence="3">Antitoxin VbhA domain-containing protein</fullName>
    </recommendedName>
</protein>
<reference evidence="1" key="1">
    <citation type="submission" date="2019-04" db="EMBL/GenBank/DDBJ databases">
        <title>Evolution of Biomass-Degrading Anaerobic Consortia Revealed by Metagenomics.</title>
        <authorList>
            <person name="Peng X."/>
        </authorList>
    </citation>
    <scope>NUCLEOTIDE SEQUENCE</scope>
    <source>
        <strain evidence="1">SIG551</strain>
    </source>
</reference>
<gene>
    <name evidence="1" type="ORF">E7512_11895</name>
</gene>
<dbReference type="CDD" id="cd11586">
    <property type="entry name" value="VbhA_like"/>
    <property type="match status" value="1"/>
</dbReference>
<organism evidence="1 2">
    <name type="scientific">Faecalispora sporosphaeroides</name>
    <dbReference type="NCBI Taxonomy" id="1549"/>
    <lineage>
        <taxon>Bacteria</taxon>
        <taxon>Bacillati</taxon>
        <taxon>Bacillota</taxon>
        <taxon>Clostridia</taxon>
        <taxon>Eubacteriales</taxon>
        <taxon>Oscillospiraceae</taxon>
        <taxon>Faecalispora</taxon>
    </lineage>
</organism>
<comment type="caution">
    <text evidence="1">The sequence shown here is derived from an EMBL/GenBank/DDBJ whole genome shotgun (WGS) entry which is preliminary data.</text>
</comment>
<name>A0A928Q5W0_9FIRM</name>
<dbReference type="Proteomes" id="UP000754750">
    <property type="component" value="Unassembled WGS sequence"/>
</dbReference>
<dbReference type="EMBL" id="SVNY01000006">
    <property type="protein sequence ID" value="MBE6834257.1"/>
    <property type="molecule type" value="Genomic_DNA"/>
</dbReference>
<evidence type="ECO:0008006" key="3">
    <source>
        <dbReference type="Google" id="ProtNLM"/>
    </source>
</evidence>
<dbReference type="InterPro" id="IPR033788">
    <property type="entry name" value="VbhA-like"/>
</dbReference>
<sequence>MLNPDKIIAEVNGTMAMEGMPLTQRDKDRLRECITGETSYDEMIKRLIQKHTVPTAPIKR</sequence>
<evidence type="ECO:0000313" key="1">
    <source>
        <dbReference type="EMBL" id="MBE6834257.1"/>
    </source>
</evidence>
<accession>A0A928Q5W0</accession>
<dbReference type="RefSeq" id="WP_326840769.1">
    <property type="nucleotide sequence ID" value="NZ_SVNY01000006.1"/>
</dbReference>
<dbReference type="AlphaFoldDB" id="A0A928Q5W0"/>
<evidence type="ECO:0000313" key="2">
    <source>
        <dbReference type="Proteomes" id="UP000754750"/>
    </source>
</evidence>
<proteinExistence type="predicted"/>